<proteinExistence type="predicted"/>
<dbReference type="InterPro" id="IPR057122">
    <property type="entry name" value="TIM-barrel_NCTSP"/>
</dbReference>
<feature type="domain" description="Non-contractile tail sheath TIM barrel" evidence="3">
    <location>
        <begin position="212"/>
        <end position="564"/>
    </location>
</feature>
<dbReference type="NCBIfam" id="TIGR02217">
    <property type="entry name" value="chp_TIGR02217"/>
    <property type="match status" value="1"/>
</dbReference>
<organism evidence="4 5">
    <name type="scientific">Govanella unica</name>
    <dbReference type="NCBI Taxonomy" id="2975056"/>
    <lineage>
        <taxon>Bacteria</taxon>
        <taxon>Pseudomonadati</taxon>
        <taxon>Pseudomonadota</taxon>
        <taxon>Alphaproteobacteria</taxon>
        <taxon>Emcibacterales</taxon>
        <taxon>Govanellaceae</taxon>
        <taxon>Govanella</taxon>
    </lineage>
</organism>
<dbReference type="Pfam" id="PF23844">
    <property type="entry name" value="NCTSP_N"/>
    <property type="match status" value="1"/>
</dbReference>
<reference evidence="4" key="1">
    <citation type="submission" date="2022-08" db="EMBL/GenBank/DDBJ databases">
        <authorList>
            <person name="Vandamme P."/>
            <person name="Hettiarachchi A."/>
            <person name="Peeters C."/>
            <person name="Cnockaert M."/>
            <person name="Carlier A."/>
        </authorList>
    </citation>
    <scope>NUCLEOTIDE SEQUENCE</scope>
    <source>
        <strain evidence="4">LMG 31809</strain>
    </source>
</reference>
<accession>A0A9X3U022</accession>
<evidence type="ECO:0000259" key="1">
    <source>
        <dbReference type="Pfam" id="PF09343"/>
    </source>
</evidence>
<dbReference type="EMBL" id="JANWOI010000004">
    <property type="protein sequence ID" value="MDA5194954.1"/>
    <property type="molecule type" value="Genomic_DNA"/>
</dbReference>
<protein>
    <submittedName>
        <fullName evidence="4">DUF2460 domain-containing protein</fullName>
    </submittedName>
</protein>
<gene>
    <name evidence="4" type="ORF">NYP16_13425</name>
</gene>
<dbReference type="InterPro" id="IPR057102">
    <property type="entry name" value="NCTSP_N"/>
</dbReference>
<evidence type="ECO:0000259" key="2">
    <source>
        <dbReference type="Pfam" id="PF23844"/>
    </source>
</evidence>
<reference evidence="4" key="2">
    <citation type="journal article" date="2023" name="Syst. Appl. Microbiol.">
        <title>Govania unica gen. nov., sp. nov., a rare biosphere bacterium that represents a novel family in the class Alphaproteobacteria.</title>
        <authorList>
            <person name="Vandamme P."/>
            <person name="Peeters C."/>
            <person name="Hettiarachchi A."/>
            <person name="Cnockaert M."/>
            <person name="Carlier A."/>
        </authorList>
    </citation>
    <scope>NUCLEOTIDE SEQUENCE</scope>
    <source>
        <strain evidence="4">LMG 31809</strain>
    </source>
</reference>
<dbReference type="Pfam" id="PF09343">
    <property type="entry name" value="DUF2460"/>
    <property type="match status" value="1"/>
</dbReference>
<evidence type="ECO:0000313" key="4">
    <source>
        <dbReference type="EMBL" id="MDA5194954.1"/>
    </source>
</evidence>
<dbReference type="Pfam" id="PF23845">
    <property type="entry name" value="TIM-barrel_NCTSP"/>
    <property type="match status" value="1"/>
</dbReference>
<dbReference type="RefSeq" id="WP_274944660.1">
    <property type="nucleotide sequence ID" value="NZ_JANWOI010000004.1"/>
</dbReference>
<evidence type="ECO:0000259" key="3">
    <source>
        <dbReference type="Pfam" id="PF23845"/>
    </source>
</evidence>
<evidence type="ECO:0000313" key="5">
    <source>
        <dbReference type="Proteomes" id="UP001141619"/>
    </source>
</evidence>
<keyword evidence="5" id="KW-1185">Reference proteome</keyword>
<comment type="caution">
    <text evidence="4">The sequence shown here is derived from an EMBL/GenBank/DDBJ whole genome shotgun (WGS) entry which is preliminary data.</text>
</comment>
<sequence>MHWLATAADRIESGVMRRFHPLFWTVNFPRPMMATVVNSAADALDVTLVFCTRNDLAGLIWDSVDQYDHPLMAYETRRDYRDCVLSFRWRSTNLPGLTAINGPTLTIEGRDAAGHARVWYVRLWNYAVGSASDAVITLDFNNLAGGFLLPGEADPVYPGDIDRLFLSLMPEAYVPGDTAPISGGPVTARLQISALKVTGGGSVMTVGDSYVPLHGAGLANGYDDSCNLVPERILRNARMLGYSGWIDHYVGMSHYFHLMWSAGEGRFVVDPAVTLNAACEAWHEAFFRAARSYGFKVIVSLSFELFNAHAPEAWKQRTHNGSAALTGWDPPSTLLAPTNGAAMEYLGDVFLSFLDMQDDAGGEIHAQIGEPWWWYQIAGDSAPCFYDAATTALYTAETGLAVPAKHLTIFETPTVAQVAYLDWLGTKLGAATLGLRDVVRAAYPAANISLLFFTPQVLNAAAPMVKRVNLPVMSWAYPAFDCLDVEDYDYLIEGDWAAHEAGLDAVTAALGYGAENSRYFAGFVLTAGHPEIWERIDQAMDLAHRRRFSATIVWAFSQIMRDGFVHFAIEEDEVSGFHEVRFPEGISFGSSGGPKFATTVVETVSGHETRNLEWAEARAEYDVGTGVRSEADLAALIAFFRARRGRAFGFRFRDWSDDRSGAPGLTPTALDQAIGTGSGAKTTFQLVKRYESGGEIQQRVIRKPVAGSVKIALGGVVKTSGWSVDSVTGVVSFASAPPNGVAVTAGFLFDVPVRFRDDRLAVTAENFCAGAAPDVGLVEIRV</sequence>
<dbReference type="AlphaFoldDB" id="A0A9X3U022"/>
<name>A0A9X3U022_9PROT</name>
<dbReference type="Proteomes" id="UP001141619">
    <property type="component" value="Unassembled WGS sequence"/>
</dbReference>
<feature type="domain" description="Non-contractile tail sheath N-terminal" evidence="2">
    <location>
        <begin position="17"/>
        <end position="207"/>
    </location>
</feature>
<dbReference type="InterPro" id="IPR011740">
    <property type="entry name" value="DUF2460"/>
</dbReference>
<feature type="domain" description="DUF2460" evidence="1">
    <location>
        <begin position="578"/>
        <end position="781"/>
    </location>
</feature>